<evidence type="ECO:0000313" key="3">
    <source>
        <dbReference type="Proteomes" id="UP000035081"/>
    </source>
</evidence>
<accession>W5YVY9</accession>
<gene>
    <name evidence="2" type="ORF">AU15_19665</name>
</gene>
<keyword evidence="1" id="KW-0472">Membrane</keyword>
<evidence type="ECO:0000313" key="2">
    <source>
        <dbReference type="EMBL" id="AHI33382.1"/>
    </source>
</evidence>
<feature type="transmembrane region" description="Helical" evidence="1">
    <location>
        <begin position="6"/>
        <end position="29"/>
    </location>
</feature>
<protein>
    <submittedName>
        <fullName evidence="2">Uncharacterized protein</fullName>
    </submittedName>
</protein>
<dbReference type="KEGG" id="msr:AU15_19665"/>
<evidence type="ECO:0000256" key="1">
    <source>
        <dbReference type="SAM" id="Phobius"/>
    </source>
</evidence>
<name>W5YVY9_9GAMM</name>
<dbReference type="Proteomes" id="UP000035081">
    <property type="component" value="Chromosome"/>
</dbReference>
<dbReference type="AlphaFoldDB" id="W5YVY9"/>
<proteinExistence type="predicted"/>
<sequence length="51" mass="5827">MMGNAMSVFLMFGIVLTLVGTVGTGFVIYQRRLQWQEICRLADQQDCRKSN</sequence>
<dbReference type="EMBL" id="CP007152">
    <property type="protein sequence ID" value="AHI33382.1"/>
    <property type="molecule type" value="Genomic_DNA"/>
</dbReference>
<keyword evidence="1" id="KW-0812">Transmembrane</keyword>
<organism evidence="2 3">
    <name type="scientific">Marinobacter salarius</name>
    <dbReference type="NCBI Taxonomy" id="1420917"/>
    <lineage>
        <taxon>Bacteria</taxon>
        <taxon>Pseudomonadati</taxon>
        <taxon>Pseudomonadota</taxon>
        <taxon>Gammaproteobacteria</taxon>
        <taxon>Pseudomonadales</taxon>
        <taxon>Marinobacteraceae</taxon>
        <taxon>Marinobacter</taxon>
    </lineage>
</organism>
<reference evidence="2 3" key="1">
    <citation type="journal article" date="2014" name="Genome Announc.">
        <title>Draft Genome Sequences of Marinobacter similis A3d10T and Marinobacter salarius R9SW1T.</title>
        <authorList>
            <person name="Ivanova E.P."/>
            <person name="Ng H.J."/>
            <person name="Webb H.K."/>
            <person name="Feng G."/>
            <person name="Oshima K."/>
            <person name="Hattori M."/>
            <person name="Ohkuma M."/>
            <person name="Sergeev A.F."/>
            <person name="Mikhailov V.V."/>
            <person name="Crawford R.J."/>
            <person name="Sawabe T."/>
        </authorList>
    </citation>
    <scope>NUCLEOTIDE SEQUENCE [LARGE SCALE GENOMIC DNA]</scope>
    <source>
        <strain evidence="3">A3d10 and R9SW1</strain>
    </source>
</reference>
<keyword evidence="1" id="KW-1133">Transmembrane helix</keyword>
<dbReference type="HOGENOM" id="CLU_3119531_0_0_6"/>